<dbReference type="Gene3D" id="3.40.50.880">
    <property type="match status" value="1"/>
</dbReference>
<dbReference type="NCBIfam" id="TIGR00566">
    <property type="entry name" value="trpG_papA"/>
    <property type="match status" value="1"/>
</dbReference>
<dbReference type="CDD" id="cd01743">
    <property type="entry name" value="GATase1_Anthranilate_Synthase"/>
    <property type="match status" value="1"/>
</dbReference>
<dbReference type="GO" id="GO:0000162">
    <property type="term" value="P:L-tryptophan biosynthetic process"/>
    <property type="evidence" value="ECO:0007669"/>
    <property type="project" value="TreeGrafter"/>
</dbReference>
<keyword evidence="1 3" id="KW-0315">Glutamine amidotransferase</keyword>
<dbReference type="Proteomes" id="UP000619536">
    <property type="component" value="Unassembled WGS sequence"/>
</dbReference>
<dbReference type="InterPro" id="IPR029062">
    <property type="entry name" value="Class_I_gatase-like"/>
</dbReference>
<evidence type="ECO:0000313" key="4">
    <source>
        <dbReference type="Proteomes" id="UP000619536"/>
    </source>
</evidence>
<dbReference type="EMBL" id="BMDH01000007">
    <property type="protein sequence ID" value="GGI15570.1"/>
    <property type="molecule type" value="Genomic_DNA"/>
</dbReference>
<dbReference type="GO" id="GO:0005829">
    <property type="term" value="C:cytosol"/>
    <property type="evidence" value="ECO:0007669"/>
    <property type="project" value="TreeGrafter"/>
</dbReference>
<dbReference type="PROSITE" id="PS51273">
    <property type="entry name" value="GATASE_TYPE_1"/>
    <property type="match status" value="1"/>
</dbReference>
<dbReference type="InterPro" id="IPR006221">
    <property type="entry name" value="TrpG/PapA_dom"/>
</dbReference>
<dbReference type="PANTHER" id="PTHR43418">
    <property type="entry name" value="MULTIFUNCTIONAL TRYPTOPHAN BIOSYNTHESIS PROTEIN-RELATED"/>
    <property type="match status" value="1"/>
</dbReference>
<feature type="domain" description="Glutamine amidotransferase" evidence="2">
    <location>
        <begin position="8"/>
        <end position="194"/>
    </location>
</feature>
<gene>
    <name evidence="3" type="primary">pabA</name>
    <name evidence="3" type="ORF">GCM10007377_16550</name>
</gene>
<evidence type="ECO:0000259" key="2">
    <source>
        <dbReference type="Pfam" id="PF00117"/>
    </source>
</evidence>
<dbReference type="InterPro" id="IPR017926">
    <property type="entry name" value="GATASE"/>
</dbReference>
<dbReference type="PRINTS" id="PR00096">
    <property type="entry name" value="GATASE"/>
</dbReference>
<sequence>MVDSAHILVIDNYDSFVYTIVGYLQTLGARTTVVRNDAFDVHAEGALDGYDGVLISPGPGTPREAGVSEEVIRLCIARHKPMFGVCLGLQALAEVYGATVEHAPHIMHGKTSQVQISDDPMFEGIASPMTVTRYHSLAVNPQSIPSVLEVTAVDTEDHTVQALRVKGLPLSAVQFHPESVMTKDGFRLFANFLAACGQSNAVAVSLGLAPKVADSIR</sequence>
<reference evidence="3" key="2">
    <citation type="submission" date="2020-09" db="EMBL/GenBank/DDBJ databases">
        <authorList>
            <person name="Sun Q."/>
            <person name="Sedlacek I."/>
        </authorList>
    </citation>
    <scope>NUCLEOTIDE SEQUENCE</scope>
    <source>
        <strain evidence="3">CCM 8606</strain>
    </source>
</reference>
<reference evidence="3" key="1">
    <citation type="journal article" date="2014" name="Int. J. Syst. Evol. Microbiol.">
        <title>Complete genome sequence of Corynebacterium casei LMG S-19264T (=DSM 44701T), isolated from a smear-ripened cheese.</title>
        <authorList>
            <consortium name="US DOE Joint Genome Institute (JGI-PGF)"/>
            <person name="Walter F."/>
            <person name="Albersmeier A."/>
            <person name="Kalinowski J."/>
            <person name="Ruckert C."/>
        </authorList>
    </citation>
    <scope>NUCLEOTIDE SEQUENCE</scope>
    <source>
        <strain evidence="3">CCM 8606</strain>
    </source>
</reference>
<evidence type="ECO:0000313" key="3">
    <source>
        <dbReference type="EMBL" id="GGI15570.1"/>
    </source>
</evidence>
<dbReference type="SUPFAM" id="SSF52317">
    <property type="entry name" value="Class I glutamine amidotransferase-like"/>
    <property type="match status" value="1"/>
</dbReference>
<dbReference type="PRINTS" id="PR00099">
    <property type="entry name" value="CPSGATASE"/>
</dbReference>
<proteinExistence type="predicted"/>
<comment type="caution">
    <text evidence="3">The sequence shown here is derived from an EMBL/GenBank/DDBJ whole genome shotgun (WGS) entry which is preliminary data.</text>
</comment>
<dbReference type="GO" id="GO:0004049">
    <property type="term" value="F:anthranilate synthase activity"/>
    <property type="evidence" value="ECO:0007669"/>
    <property type="project" value="TreeGrafter"/>
</dbReference>
<keyword evidence="4" id="KW-1185">Reference proteome</keyword>
<name>A0A8J3AMM8_9BIFI</name>
<dbReference type="PRINTS" id="PR00097">
    <property type="entry name" value="ANTSNTHASEII"/>
</dbReference>
<dbReference type="RefSeq" id="WP_188355812.1">
    <property type="nucleotide sequence ID" value="NZ_BMDH01000007.1"/>
</dbReference>
<dbReference type="InterPro" id="IPR050472">
    <property type="entry name" value="Anth_synth/Amidotransfase"/>
</dbReference>
<organism evidence="3 4">
    <name type="scientific">Galliscardovia ingluviei</name>
    <dbReference type="NCBI Taxonomy" id="1769422"/>
    <lineage>
        <taxon>Bacteria</taxon>
        <taxon>Bacillati</taxon>
        <taxon>Actinomycetota</taxon>
        <taxon>Actinomycetes</taxon>
        <taxon>Bifidobacteriales</taxon>
        <taxon>Bifidobacteriaceae</taxon>
        <taxon>Galliscardovia</taxon>
    </lineage>
</organism>
<protein>
    <submittedName>
        <fullName evidence="3">Glutamine amidotransferase</fullName>
    </submittedName>
</protein>
<accession>A0A8J3AMM8</accession>
<dbReference type="AlphaFoldDB" id="A0A8J3AMM8"/>
<dbReference type="PANTHER" id="PTHR43418:SF4">
    <property type="entry name" value="MULTIFUNCTIONAL TRYPTOPHAN BIOSYNTHESIS PROTEIN"/>
    <property type="match status" value="1"/>
</dbReference>
<dbReference type="FunFam" id="3.40.50.880:FF:000003">
    <property type="entry name" value="Anthranilate synthase component II"/>
    <property type="match status" value="1"/>
</dbReference>
<evidence type="ECO:0000256" key="1">
    <source>
        <dbReference type="ARBA" id="ARBA00022962"/>
    </source>
</evidence>
<dbReference type="Pfam" id="PF00117">
    <property type="entry name" value="GATase"/>
    <property type="match status" value="1"/>
</dbReference>